<dbReference type="AlphaFoldDB" id="A0A843YQN5"/>
<gene>
    <name evidence="1" type="ORF">GEV47_15485</name>
</gene>
<name>A0A843YQN5_9BURK</name>
<accession>A0A843YQN5</accession>
<reference evidence="1 2" key="1">
    <citation type="submission" date="2019-10" db="EMBL/GenBank/DDBJ databases">
        <title>Glaciimonas soli sp. nov., a psychrophilic bacterium isolated from the forest soil of a high elevation mountain in Taiwan.</title>
        <authorList>
            <person name="Wang L.-T."/>
            <person name="Shieh W.Y."/>
        </authorList>
    </citation>
    <scope>NUCLEOTIDE SEQUENCE [LARGE SCALE GENOMIC DNA]</scope>
    <source>
        <strain evidence="1 2">GS1</strain>
    </source>
</reference>
<organism evidence="1 2">
    <name type="scientific">Glaciimonas soli</name>
    <dbReference type="NCBI Taxonomy" id="2590999"/>
    <lineage>
        <taxon>Bacteria</taxon>
        <taxon>Pseudomonadati</taxon>
        <taxon>Pseudomonadota</taxon>
        <taxon>Betaproteobacteria</taxon>
        <taxon>Burkholderiales</taxon>
        <taxon>Oxalobacteraceae</taxon>
        <taxon>Glaciimonas</taxon>
    </lineage>
</organism>
<dbReference type="RefSeq" id="WP_153235707.1">
    <property type="nucleotide sequence ID" value="NZ_WINI01000008.1"/>
</dbReference>
<keyword evidence="2" id="KW-1185">Reference proteome</keyword>
<dbReference type="Proteomes" id="UP000451565">
    <property type="component" value="Unassembled WGS sequence"/>
</dbReference>
<comment type="caution">
    <text evidence="1">The sequence shown here is derived from an EMBL/GenBank/DDBJ whole genome shotgun (WGS) entry which is preliminary data.</text>
</comment>
<evidence type="ECO:0000313" key="1">
    <source>
        <dbReference type="EMBL" id="MQR02079.1"/>
    </source>
</evidence>
<dbReference type="EMBL" id="WINI01000008">
    <property type="protein sequence ID" value="MQR02079.1"/>
    <property type="molecule type" value="Genomic_DNA"/>
</dbReference>
<sequence length="99" mass="11188">MTLIALNSEKTVLSKPIKWKQWALISEKHWTLIDSVPTDADQNHVDEKSYPFGIAHVRSTFFSKATVYLTESMTMLNATEPNMLSCNLKSAALWHAVAH</sequence>
<evidence type="ECO:0000313" key="2">
    <source>
        <dbReference type="Proteomes" id="UP000451565"/>
    </source>
</evidence>
<protein>
    <submittedName>
        <fullName evidence="1">Uncharacterized protein</fullName>
    </submittedName>
</protein>
<proteinExistence type="predicted"/>